<evidence type="ECO:0000256" key="1">
    <source>
        <dbReference type="SAM" id="MobiDB-lite"/>
    </source>
</evidence>
<dbReference type="InterPro" id="IPR029045">
    <property type="entry name" value="ClpP/crotonase-like_dom_sf"/>
</dbReference>
<reference evidence="3" key="1">
    <citation type="journal article" date="2019" name="Int. J. Syst. Evol. Microbiol.">
        <title>The Global Catalogue of Microorganisms (GCM) 10K type strain sequencing project: providing services to taxonomists for standard genome sequencing and annotation.</title>
        <authorList>
            <consortium name="The Broad Institute Genomics Platform"/>
            <consortium name="The Broad Institute Genome Sequencing Center for Infectious Disease"/>
            <person name="Wu L."/>
            <person name="Ma J."/>
        </authorList>
    </citation>
    <scope>NUCLEOTIDE SEQUENCE [LARGE SCALE GENOMIC DNA]</scope>
    <source>
        <strain evidence="3">JCM 17316</strain>
    </source>
</reference>
<feature type="region of interest" description="Disordered" evidence="1">
    <location>
        <begin position="119"/>
        <end position="146"/>
    </location>
</feature>
<protein>
    <submittedName>
        <fullName evidence="2">Uncharacterized protein</fullName>
    </submittedName>
</protein>
<comment type="caution">
    <text evidence="2">The sequence shown here is derived from an EMBL/GenBank/DDBJ whole genome shotgun (WGS) entry which is preliminary data.</text>
</comment>
<gene>
    <name evidence="2" type="ORF">GCM10022416_38400</name>
</gene>
<organism evidence="2 3">
    <name type="scientific">Actinomadura keratinilytica</name>
    <dbReference type="NCBI Taxonomy" id="547461"/>
    <lineage>
        <taxon>Bacteria</taxon>
        <taxon>Bacillati</taxon>
        <taxon>Actinomycetota</taxon>
        <taxon>Actinomycetes</taxon>
        <taxon>Streptosporangiales</taxon>
        <taxon>Thermomonosporaceae</taxon>
        <taxon>Actinomadura</taxon>
    </lineage>
</organism>
<name>A0ABP7Z2T4_9ACTN</name>
<evidence type="ECO:0000313" key="2">
    <source>
        <dbReference type="EMBL" id="GAA4146141.1"/>
    </source>
</evidence>
<evidence type="ECO:0000313" key="3">
    <source>
        <dbReference type="Proteomes" id="UP001500266"/>
    </source>
</evidence>
<dbReference type="EMBL" id="BAABDO010000060">
    <property type="protein sequence ID" value="GAA4146141.1"/>
    <property type="molecule type" value="Genomic_DNA"/>
</dbReference>
<accession>A0ABP7Z2T4</accession>
<dbReference type="Proteomes" id="UP001500266">
    <property type="component" value="Unassembled WGS sequence"/>
</dbReference>
<dbReference type="Gene3D" id="3.90.226.10">
    <property type="entry name" value="2-enoyl-CoA Hydratase, Chain A, domain 1"/>
    <property type="match status" value="1"/>
</dbReference>
<dbReference type="SUPFAM" id="SSF52096">
    <property type="entry name" value="ClpP/crotonase"/>
    <property type="match status" value="1"/>
</dbReference>
<keyword evidence="3" id="KW-1185">Reference proteome</keyword>
<dbReference type="RefSeq" id="WP_345022826.1">
    <property type="nucleotide sequence ID" value="NZ_BAABDO010000060.1"/>
</dbReference>
<sequence length="146" mass="15570">MPVTPAIVLGDADFGARPMGNGLTRLRSRAHGTPGRAESMRGEAGVRVDAGKAAVLGLVTFAFEDIDWEDEVRIALEERASLSPDALTGTEADGRFAGPETLETEIFGRPSAWRNRIFQRPGAAGPDGAPHSYGTGRKAVLDRKRV</sequence>
<proteinExistence type="predicted"/>